<accession>A0AC35TRV6</accession>
<dbReference type="Proteomes" id="UP000095286">
    <property type="component" value="Unplaced"/>
</dbReference>
<dbReference type="WBParaSite" id="RSKR_0000348200.1">
    <property type="protein sequence ID" value="RSKR_0000348200.1"/>
    <property type="gene ID" value="RSKR_0000348200"/>
</dbReference>
<reference evidence="2" key="1">
    <citation type="submission" date="2016-11" db="UniProtKB">
        <authorList>
            <consortium name="WormBaseParasite"/>
        </authorList>
    </citation>
    <scope>IDENTIFICATION</scope>
    <source>
        <strain evidence="2">KR3021</strain>
    </source>
</reference>
<evidence type="ECO:0000313" key="1">
    <source>
        <dbReference type="Proteomes" id="UP000095286"/>
    </source>
</evidence>
<name>A0AC35TRV6_9BILA</name>
<protein>
    <submittedName>
        <fullName evidence="2">Dephospho-CoA kinase domain-containing protein</fullName>
    </submittedName>
</protein>
<evidence type="ECO:0000313" key="2">
    <source>
        <dbReference type="WBParaSite" id="RSKR_0000348200.1"/>
    </source>
</evidence>
<organism evidence="1 2">
    <name type="scientific">Rhabditophanes sp. KR3021</name>
    <dbReference type="NCBI Taxonomy" id="114890"/>
    <lineage>
        <taxon>Eukaryota</taxon>
        <taxon>Metazoa</taxon>
        <taxon>Ecdysozoa</taxon>
        <taxon>Nematoda</taxon>
        <taxon>Chromadorea</taxon>
        <taxon>Rhabditida</taxon>
        <taxon>Tylenchina</taxon>
        <taxon>Panagrolaimomorpha</taxon>
        <taxon>Strongyloidoidea</taxon>
        <taxon>Alloionematidae</taxon>
        <taxon>Rhabditophanes</taxon>
    </lineage>
</organism>
<proteinExistence type="predicted"/>
<sequence length="225" mass="25477">MYLVGLTGGISCGKTTVSNHLKLHQIPIVDADAIARKVVVPGTSAYKELRKHFDASLFDEETGELNREKMGELVFRDVESRKLINKITHPAIRKKMYWEILKAFFAGHQFVVLDVPLLFESGFSRFVQKIVVVTCSSDTQIARLMARDKVTRSDASRKITAQMPVALKCERAHFIIDNNGTVEETIEGVNLLLTRLKACWYGAIFKWIIGFVVVIIYKILVHLIK</sequence>